<dbReference type="GO" id="GO:0003700">
    <property type="term" value="F:DNA-binding transcription factor activity"/>
    <property type="evidence" value="ECO:0007669"/>
    <property type="project" value="InterPro"/>
</dbReference>
<gene>
    <name evidence="6" type="ORF">D1869_08350</name>
    <name evidence="5" type="ORF">HNQ62_000060</name>
</gene>
<name>A0A650CI23_SULOH</name>
<dbReference type="SUPFAM" id="SSF46785">
    <property type="entry name" value="Winged helix' DNA-binding domain"/>
    <property type="match status" value="1"/>
</dbReference>
<sequence>MNEKELRQIKKLFKFLFLTSRGGNTRLKIVRLLEEKPLNANQIANSLGLDYKTVIHHLEVLIENQIVYKDGEGYGAPYKLTTFFKMYKSALDSLLLEESKNS</sequence>
<evidence type="ECO:0000313" key="8">
    <source>
        <dbReference type="Proteomes" id="UP000582213"/>
    </source>
</evidence>
<dbReference type="InterPro" id="IPR001845">
    <property type="entry name" value="HTH_ArsR_DNA-bd_dom"/>
</dbReference>
<evidence type="ECO:0000256" key="1">
    <source>
        <dbReference type="ARBA" id="ARBA00023015"/>
    </source>
</evidence>
<keyword evidence="2 5" id="KW-0238">DNA-binding</keyword>
<organism evidence="6 7">
    <name type="scientific">Sulfurisphaera ohwakuensis</name>
    <dbReference type="NCBI Taxonomy" id="69656"/>
    <lineage>
        <taxon>Archaea</taxon>
        <taxon>Thermoproteota</taxon>
        <taxon>Thermoprotei</taxon>
        <taxon>Sulfolobales</taxon>
        <taxon>Sulfolobaceae</taxon>
        <taxon>Sulfurisphaera</taxon>
    </lineage>
</organism>
<dbReference type="EMBL" id="JACHFY010000001">
    <property type="protein sequence ID" value="MBB5252342.1"/>
    <property type="molecule type" value="Genomic_DNA"/>
</dbReference>
<proteinExistence type="predicted"/>
<evidence type="ECO:0000313" key="6">
    <source>
        <dbReference type="EMBL" id="QGR17197.1"/>
    </source>
</evidence>
<dbReference type="InterPro" id="IPR051081">
    <property type="entry name" value="HTH_MetalResp_TranReg"/>
</dbReference>
<dbReference type="OrthoDB" id="35765at2157"/>
<dbReference type="InterPro" id="IPR011991">
    <property type="entry name" value="ArsR-like_HTH"/>
</dbReference>
<evidence type="ECO:0000256" key="3">
    <source>
        <dbReference type="ARBA" id="ARBA00023163"/>
    </source>
</evidence>
<dbReference type="KEGG" id="soh:D1869_08350"/>
<evidence type="ECO:0000256" key="2">
    <source>
        <dbReference type="ARBA" id="ARBA00023125"/>
    </source>
</evidence>
<keyword evidence="7" id="KW-1185">Reference proteome</keyword>
<dbReference type="SMART" id="SM00418">
    <property type="entry name" value="HTH_ARSR"/>
    <property type="match status" value="1"/>
</dbReference>
<dbReference type="Gene3D" id="1.10.10.10">
    <property type="entry name" value="Winged helix-like DNA-binding domain superfamily/Winged helix DNA-binding domain"/>
    <property type="match status" value="1"/>
</dbReference>
<dbReference type="GeneID" id="1459521"/>
<dbReference type="AlphaFoldDB" id="A0A650CI23"/>
<protein>
    <submittedName>
        <fullName evidence="6">ArsR family transcriptional regulator</fullName>
    </submittedName>
    <submittedName>
        <fullName evidence="5">DNA-binding transcriptional ArsR family regulator</fullName>
    </submittedName>
</protein>
<dbReference type="GO" id="GO:0003677">
    <property type="term" value="F:DNA binding"/>
    <property type="evidence" value="ECO:0007669"/>
    <property type="project" value="UniProtKB-KW"/>
</dbReference>
<feature type="domain" description="HTH arsR-type" evidence="4">
    <location>
        <begin position="6"/>
        <end position="102"/>
    </location>
</feature>
<keyword evidence="1" id="KW-0805">Transcription regulation</keyword>
<dbReference type="Proteomes" id="UP000582213">
    <property type="component" value="Unassembled WGS sequence"/>
</dbReference>
<reference evidence="5 8" key="2">
    <citation type="submission" date="2020-08" db="EMBL/GenBank/DDBJ databases">
        <title>Genomic Encyclopedia of Type Strains, Phase IV (KMG-IV): sequencing the most valuable type-strain genomes for metagenomic binning, comparative biology and taxonomic classification.</title>
        <authorList>
            <person name="Goeker M."/>
        </authorList>
    </citation>
    <scope>NUCLEOTIDE SEQUENCE [LARGE SCALE GENOMIC DNA]</scope>
    <source>
        <strain evidence="5 8">DSM 12421</strain>
    </source>
</reference>
<dbReference type="RefSeq" id="WP_010979535.1">
    <property type="nucleotide sequence ID" value="NZ_AP031374.1"/>
</dbReference>
<keyword evidence="3" id="KW-0804">Transcription</keyword>
<dbReference type="Proteomes" id="UP000427373">
    <property type="component" value="Chromosome"/>
</dbReference>
<evidence type="ECO:0000313" key="7">
    <source>
        <dbReference type="Proteomes" id="UP000427373"/>
    </source>
</evidence>
<dbReference type="PANTHER" id="PTHR33154">
    <property type="entry name" value="TRANSCRIPTIONAL REGULATOR, ARSR FAMILY"/>
    <property type="match status" value="1"/>
</dbReference>
<dbReference type="PROSITE" id="PS50987">
    <property type="entry name" value="HTH_ARSR_2"/>
    <property type="match status" value="1"/>
</dbReference>
<dbReference type="PANTHER" id="PTHR33154:SF35">
    <property type="entry name" value="TRANSCRIPTIONAL REGULATOR, ARSR FAMILY"/>
    <property type="match status" value="1"/>
</dbReference>
<dbReference type="Pfam" id="PF01022">
    <property type="entry name" value="HTH_5"/>
    <property type="match status" value="1"/>
</dbReference>
<accession>A0A650CI23</accession>
<dbReference type="InterPro" id="IPR036388">
    <property type="entry name" value="WH-like_DNA-bd_sf"/>
</dbReference>
<dbReference type="InterPro" id="IPR036390">
    <property type="entry name" value="WH_DNA-bd_sf"/>
</dbReference>
<evidence type="ECO:0000259" key="4">
    <source>
        <dbReference type="PROSITE" id="PS50987"/>
    </source>
</evidence>
<reference evidence="6 7" key="1">
    <citation type="submission" date="2019-10" db="EMBL/GenBank/DDBJ databases">
        <title>Genome Sequences from Six Type Strain Members of the Archaeal Family Sulfolobaceae: Acidianus ambivalens, Acidianus infernus, Metallosphaera prunae, Stygiolobus azoricus, Sulfolobus metallicus, and Sulfurisphaera ohwakuensis.</title>
        <authorList>
            <person name="Counts J.A."/>
            <person name="Kelly R.M."/>
        </authorList>
    </citation>
    <scope>NUCLEOTIDE SEQUENCE [LARGE SCALE GENOMIC DNA]</scope>
    <source>
        <strain evidence="6 7">TA-1</strain>
    </source>
</reference>
<dbReference type="EMBL" id="CP045484">
    <property type="protein sequence ID" value="QGR17197.1"/>
    <property type="molecule type" value="Genomic_DNA"/>
</dbReference>
<evidence type="ECO:0000313" key="5">
    <source>
        <dbReference type="EMBL" id="MBB5252342.1"/>
    </source>
</evidence>
<dbReference type="CDD" id="cd00090">
    <property type="entry name" value="HTH_ARSR"/>
    <property type="match status" value="1"/>
</dbReference>